<comment type="caution">
    <text evidence="6">The sequence shown here is derived from an EMBL/GenBank/DDBJ whole genome shotgun (WGS) entry which is preliminary data.</text>
</comment>
<evidence type="ECO:0000256" key="3">
    <source>
        <dbReference type="ARBA" id="ARBA00023110"/>
    </source>
</evidence>
<dbReference type="InterPro" id="IPR029000">
    <property type="entry name" value="Cyclophilin-like_dom_sf"/>
</dbReference>
<sequence length="449" mass="46918">MGFNYAIARRAATILVALATAAALKVPHAPTAQPRRNAAAPLLKRVASAAVAFSALGAPLVALPEAALAAKPSDAATSAGSRVNKDPESLLRNGLPIGGAIGSATKKAEARKVQQAVEAIKDDLRAKRIRAAGSDVVKAQTLLGDGSKIAAGAPGPVKEEVEALLGELKAALDPIAAILADTGAAGSPQERDSLDKAFAAQATAADLVSKVEARLVPAGLKYANAPPEFKNVPRLDGRARVEWTMVKKDKDGTFAVDGILYKEAKMEMILDGYTTPLTSGNFLDLVSKGFYNGMAIQRADGFVVQTGDPDGPDGPLIGYGQDGDPKKEPRRVPLELFVDGDKAPTYGETTEDGQRGSAQTVLPFQAYGALGMARDEYEADSASSQFFFLLFDSDLTPAGKNLLDGRYSCFGYTIAGSDFLGAVEEGDIIKSVKILKAPPPFGDYKGLDP</sequence>
<dbReference type="Proteomes" id="UP001363151">
    <property type="component" value="Unassembled WGS sequence"/>
</dbReference>
<evidence type="ECO:0000313" key="6">
    <source>
        <dbReference type="EMBL" id="KAK7250371.1"/>
    </source>
</evidence>
<dbReference type="CDD" id="cd01924">
    <property type="entry name" value="cyclophilin_TLP40_like"/>
    <property type="match status" value="1"/>
</dbReference>
<dbReference type="SUPFAM" id="SSF50891">
    <property type="entry name" value="Cyclophilin-like"/>
    <property type="match status" value="1"/>
</dbReference>
<dbReference type="PROSITE" id="PS50072">
    <property type="entry name" value="CSA_PPIASE_2"/>
    <property type="match status" value="1"/>
</dbReference>
<keyword evidence="3" id="KW-0697">Rotamase</keyword>
<dbReference type="PANTHER" id="PTHR43246">
    <property type="entry name" value="PEPTIDYL-PROLYL CIS-TRANS ISOMERASE CYP38, CHLOROPLASTIC"/>
    <property type="match status" value="1"/>
</dbReference>
<evidence type="ECO:0000256" key="4">
    <source>
        <dbReference type="ARBA" id="ARBA00023235"/>
    </source>
</evidence>
<dbReference type="EC" id="5.2.1.8" evidence="1"/>
<dbReference type="GO" id="GO:0016853">
    <property type="term" value="F:isomerase activity"/>
    <property type="evidence" value="ECO:0007669"/>
    <property type="project" value="UniProtKB-KW"/>
</dbReference>
<dbReference type="Gene3D" id="2.40.100.10">
    <property type="entry name" value="Cyclophilin-like"/>
    <property type="match status" value="1"/>
</dbReference>
<evidence type="ECO:0000259" key="5">
    <source>
        <dbReference type="PROSITE" id="PS50072"/>
    </source>
</evidence>
<dbReference type="InterPro" id="IPR048563">
    <property type="entry name" value="CYP38_PsbQ-like"/>
</dbReference>
<feature type="domain" description="PPIase cyclophilin-type" evidence="5">
    <location>
        <begin position="264"/>
        <end position="425"/>
    </location>
</feature>
<dbReference type="Pfam" id="PF21329">
    <property type="entry name" value="CYP38_PsbQ-like"/>
    <property type="match status" value="1"/>
</dbReference>
<proteinExistence type="predicted"/>
<dbReference type="InterPro" id="IPR002130">
    <property type="entry name" value="Cyclophilin-type_PPIase_dom"/>
</dbReference>
<keyword evidence="4 6" id="KW-0413">Isomerase</keyword>
<accession>A0ABR1GAV1</accession>
<organism evidence="6 7">
    <name type="scientific">Aureococcus anophagefferens</name>
    <name type="common">Harmful bloom alga</name>
    <dbReference type="NCBI Taxonomy" id="44056"/>
    <lineage>
        <taxon>Eukaryota</taxon>
        <taxon>Sar</taxon>
        <taxon>Stramenopiles</taxon>
        <taxon>Ochrophyta</taxon>
        <taxon>Pelagophyceae</taxon>
        <taxon>Pelagomonadales</taxon>
        <taxon>Pelagomonadaceae</taxon>
        <taxon>Aureococcus</taxon>
    </lineage>
</organism>
<dbReference type="InterPro" id="IPR044665">
    <property type="entry name" value="E_coli_cyclophilin_A-like"/>
</dbReference>
<evidence type="ECO:0000256" key="1">
    <source>
        <dbReference type="ARBA" id="ARBA00013194"/>
    </source>
</evidence>
<protein>
    <recommendedName>
        <fullName evidence="1">peptidylprolyl isomerase</fullName>
        <ecNumber evidence="1">5.2.1.8</ecNumber>
    </recommendedName>
</protein>
<reference evidence="6 7" key="1">
    <citation type="submission" date="2024-03" db="EMBL/GenBank/DDBJ databases">
        <title>Aureococcus anophagefferens CCMP1851 and Kratosvirus quantuckense: Draft genome of a second virus-susceptible host strain in the model system.</title>
        <authorList>
            <person name="Chase E."/>
            <person name="Truchon A.R."/>
            <person name="Schepens W."/>
            <person name="Wilhelm S.W."/>
        </authorList>
    </citation>
    <scope>NUCLEOTIDE SEQUENCE [LARGE SCALE GENOMIC DNA]</scope>
    <source>
        <strain evidence="6 7">CCMP1851</strain>
    </source>
</reference>
<dbReference type="EMBL" id="JBBJCI010000037">
    <property type="protein sequence ID" value="KAK7250371.1"/>
    <property type="molecule type" value="Genomic_DNA"/>
</dbReference>
<name>A0ABR1GAV1_AURAN</name>
<dbReference type="InterPro" id="IPR023222">
    <property type="entry name" value="PsbQ-like_dom_sf"/>
</dbReference>
<dbReference type="Pfam" id="PF00160">
    <property type="entry name" value="Pro_isomerase"/>
    <property type="match status" value="1"/>
</dbReference>
<keyword evidence="2" id="KW-0793">Thylakoid</keyword>
<evidence type="ECO:0000256" key="2">
    <source>
        <dbReference type="ARBA" id="ARBA00023078"/>
    </source>
</evidence>
<keyword evidence="7" id="KW-1185">Reference proteome</keyword>
<evidence type="ECO:0000313" key="7">
    <source>
        <dbReference type="Proteomes" id="UP001363151"/>
    </source>
</evidence>
<gene>
    <name evidence="6" type="primary">TLP40</name>
    <name evidence="6" type="ORF">SO694_00007523</name>
</gene>
<dbReference type="Gene3D" id="1.20.120.290">
    <property type="entry name" value="Oxygen-evolving enhancer protein 3 (PsbQ), four-helix up-down bundle"/>
    <property type="match status" value="1"/>
</dbReference>